<name>A0A432MAC0_9GAMM</name>
<keyword evidence="3" id="KW-1185">Reference proteome</keyword>
<dbReference type="AlphaFoldDB" id="A0A432MAC0"/>
<feature type="compositionally biased region" description="Low complexity" evidence="1">
    <location>
        <begin position="43"/>
        <end position="58"/>
    </location>
</feature>
<evidence type="ECO:0000313" key="3">
    <source>
        <dbReference type="Proteomes" id="UP000274358"/>
    </source>
</evidence>
<feature type="region of interest" description="Disordered" evidence="1">
    <location>
        <begin position="41"/>
        <end position="84"/>
    </location>
</feature>
<evidence type="ECO:0000256" key="1">
    <source>
        <dbReference type="SAM" id="MobiDB-lite"/>
    </source>
</evidence>
<gene>
    <name evidence="2" type="ORF">EKH80_05960</name>
</gene>
<protein>
    <submittedName>
        <fullName evidence="2">Uncharacterized protein</fullName>
    </submittedName>
</protein>
<dbReference type="OrthoDB" id="5955254at2"/>
<organism evidence="2 3">
    <name type="scientific">Dyella choica</name>
    <dbReference type="NCBI Taxonomy" id="1927959"/>
    <lineage>
        <taxon>Bacteria</taxon>
        <taxon>Pseudomonadati</taxon>
        <taxon>Pseudomonadota</taxon>
        <taxon>Gammaproteobacteria</taxon>
        <taxon>Lysobacterales</taxon>
        <taxon>Rhodanobacteraceae</taxon>
        <taxon>Dyella</taxon>
    </lineage>
</organism>
<comment type="caution">
    <text evidence="2">The sequence shown here is derived from an EMBL/GenBank/DDBJ whole genome shotgun (WGS) entry which is preliminary data.</text>
</comment>
<dbReference type="Proteomes" id="UP000274358">
    <property type="component" value="Unassembled WGS sequence"/>
</dbReference>
<sequence>MPNLMIAKFDTQFAAASAEGKLLSRGLPHAHVTISVDESVGNSAASSSAPTSVVSSISHQGRREHRKVSELRSPSRLPEPAQMGHAVVTVELDEEMTADEVRHLMALVGATSIELSNRKAPIENSSMFPEHGASSSVDVERAICATRGGEALGPHSRH</sequence>
<dbReference type="EMBL" id="RYYV01000003">
    <property type="protein sequence ID" value="RUL78366.1"/>
    <property type="molecule type" value="Genomic_DNA"/>
</dbReference>
<evidence type="ECO:0000313" key="2">
    <source>
        <dbReference type="EMBL" id="RUL78366.1"/>
    </source>
</evidence>
<dbReference type="RefSeq" id="WP_126683805.1">
    <property type="nucleotide sequence ID" value="NZ_RYYV01000003.1"/>
</dbReference>
<reference evidence="2 3" key="1">
    <citation type="submission" date="2018-12" db="EMBL/GenBank/DDBJ databases">
        <title>Dyella dinghuensis sp. nov. DHOA06 and Dyella choica sp. nov. 4M-K27, isolated from forest soil.</title>
        <authorList>
            <person name="Qiu L.-H."/>
            <person name="Gao Z.-H."/>
        </authorList>
    </citation>
    <scope>NUCLEOTIDE SEQUENCE [LARGE SCALE GENOMIC DNA]</scope>
    <source>
        <strain evidence="2 3">4M-K27</strain>
    </source>
</reference>
<proteinExistence type="predicted"/>
<accession>A0A432MAC0</accession>